<evidence type="ECO:0008006" key="3">
    <source>
        <dbReference type="Google" id="ProtNLM"/>
    </source>
</evidence>
<keyword evidence="2" id="KW-1185">Reference proteome</keyword>
<reference evidence="1 2" key="1">
    <citation type="journal article" date="2020" name="Cell Rep.">
        <title>Local necrotic cells trigger systemic immune activation via gut microbiome dysbiosis in Drosophila.</title>
        <authorList>
            <person name="Kosakamoto H."/>
            <person name="Yamauchi T."/>
            <person name="Akuzawa-Tokita Y."/>
            <person name="Nishimura K."/>
            <person name="Soga T."/>
            <person name="Murakami T."/>
            <person name="Mori H."/>
            <person name="Yamamoto K."/>
            <person name="Miyazaki R."/>
            <person name="Koto A."/>
            <person name="Miura M."/>
            <person name="Obata F."/>
        </authorList>
    </citation>
    <scope>NUCLEOTIDE SEQUENCE [LARGE SCALE GENOMIC DNA]</scope>
    <source>
        <strain evidence="1 2">Ai</strain>
    </source>
</reference>
<name>A0A6V8I825_9PROT</name>
<dbReference type="Proteomes" id="UP000548726">
    <property type="component" value="Unassembled WGS sequence"/>
</dbReference>
<sequence length="449" mass="48406">MKKHVPFTVAGIAALACVGWLAARHAEHVMLEKSIDSFRQTLGPDTSFTYKKAWPGLLGRSVKFTALVFRQGQQSVTADDAEISKVSTTGDEARRIGHLVFHKFQFTDTSGNLRLDDLSLDGVTLPSKGDEKQGTPPQALEIKHVDARKLHGFIASMQSDFTASSLKVDDYGNDEASHLDAKDLRLATSVAPQRQITASAILLDGMDLAGLYKSYTTNAPYKPLDGVRDIQVDALSIEGTSPLLRVARLTSHATHTEALEKEVSAVQGLELWPAVPNLSFLPALGYDHFRGALVLNLTHDYKAGKLHIDTFSLEAPDMGRLTLDGDFSEASTLAMLSASAADMQVISMNLSYRDRGLVPKVIANFASTRGTTPQDYITSLRNSMAPEGSDPKAPLPQFASYLANPGNGPLTMTVHPPQPVPLMAIAATLSMLPTSPQLAQQLGLTLHAP</sequence>
<gene>
    <name evidence="1" type="ORF">DmAi_18080</name>
</gene>
<organism evidence="1 2">
    <name type="scientific">Acetobacter persici</name>
    <dbReference type="NCBI Taxonomy" id="1076596"/>
    <lineage>
        <taxon>Bacteria</taxon>
        <taxon>Pseudomonadati</taxon>
        <taxon>Pseudomonadota</taxon>
        <taxon>Alphaproteobacteria</taxon>
        <taxon>Acetobacterales</taxon>
        <taxon>Acetobacteraceae</taxon>
        <taxon>Acetobacter</taxon>
    </lineage>
</organism>
<protein>
    <recommendedName>
        <fullName evidence="3">DUF945 domain-containing protein</fullName>
    </recommendedName>
</protein>
<dbReference type="AlphaFoldDB" id="A0A6V8I825"/>
<comment type="caution">
    <text evidence="1">The sequence shown here is derived from an EMBL/GenBank/DDBJ whole genome shotgun (WGS) entry which is preliminary data.</text>
</comment>
<evidence type="ECO:0000313" key="1">
    <source>
        <dbReference type="EMBL" id="GFE93749.1"/>
    </source>
</evidence>
<dbReference type="PROSITE" id="PS51257">
    <property type="entry name" value="PROKAR_LIPOPROTEIN"/>
    <property type="match status" value="1"/>
</dbReference>
<dbReference type="EMBL" id="BLJP01000006">
    <property type="protein sequence ID" value="GFE93749.1"/>
    <property type="molecule type" value="Genomic_DNA"/>
</dbReference>
<dbReference type="RefSeq" id="WP_086656211.1">
    <property type="nucleotide sequence ID" value="NZ_BLJP01000006.1"/>
</dbReference>
<accession>A0A6V8I825</accession>
<proteinExistence type="predicted"/>
<evidence type="ECO:0000313" key="2">
    <source>
        <dbReference type="Proteomes" id="UP000548726"/>
    </source>
</evidence>
<dbReference type="OrthoDB" id="7225413at2"/>